<dbReference type="PANTHER" id="PTHR43464:SF19">
    <property type="entry name" value="UBIQUINONE BIOSYNTHESIS O-METHYLTRANSFERASE, MITOCHONDRIAL"/>
    <property type="match status" value="1"/>
</dbReference>
<comment type="caution">
    <text evidence="5">The sequence shown here is derived from an EMBL/GenBank/DDBJ whole genome shotgun (WGS) entry which is preliminary data.</text>
</comment>
<accession>I0L8W9</accession>
<reference evidence="6" key="1">
    <citation type="journal article" date="2012" name="J. Bacteriol.">
        <title>Genome Sequence of Micromonospora lupini Lupac 08, Isolated from Root Nodules of Lupinus angustifolius.</title>
        <authorList>
            <person name="Alonso-Vega P."/>
            <person name="Normand P."/>
            <person name="Bacigalupe R."/>
            <person name="Pujic P."/>
            <person name="Lajus A."/>
            <person name="Vallenet D."/>
            <person name="Carro L."/>
            <person name="Coll P."/>
            <person name="Trujillo M.E."/>
        </authorList>
    </citation>
    <scope>NUCLEOTIDE SEQUENCE [LARGE SCALE GENOMIC DNA]</scope>
    <source>
        <strain evidence="6">Lupac 08</strain>
    </source>
</reference>
<protein>
    <submittedName>
        <fullName evidence="5">SAM-dependent methyltransferase</fullName>
    </submittedName>
</protein>
<dbReference type="Gene3D" id="3.40.50.150">
    <property type="entry name" value="Vaccinia Virus protein VP39"/>
    <property type="match status" value="1"/>
</dbReference>
<dbReference type="eggNOG" id="COG2227">
    <property type="taxonomic scope" value="Bacteria"/>
</dbReference>
<sequence length="249" mass="25151">MEQTRRPFAGPPLTPRTAVLWSVLRAELDRRGDAELTVLDVGGGTGGFAVPLARAGHRVTVVDASPDALAALTRRAAEAGVADRIVAVQGDGDALAGLVEPAGVDLVLCHAVLEVVDDPAPVVAALATALRPGGAASVLVAGRAAAVLGRAMNGHLEVAAALAADPAGTAGPRDTLRRRYDAPGAAALLTAAGLTVEEIHGVRVLADLLPAAVADGQSASLVELELALAAQSPYRDLAAQLHLFARRPA</sequence>
<evidence type="ECO:0000259" key="4">
    <source>
        <dbReference type="Pfam" id="PF13649"/>
    </source>
</evidence>
<dbReference type="EMBL" id="CAIE01000038">
    <property type="protein sequence ID" value="CCH20266.1"/>
    <property type="molecule type" value="Genomic_DNA"/>
</dbReference>
<dbReference type="PANTHER" id="PTHR43464">
    <property type="entry name" value="METHYLTRANSFERASE"/>
    <property type="match status" value="1"/>
</dbReference>
<dbReference type="SUPFAM" id="SSF53335">
    <property type="entry name" value="S-adenosyl-L-methionine-dependent methyltransferases"/>
    <property type="match status" value="1"/>
</dbReference>
<dbReference type="GO" id="GO:0032259">
    <property type="term" value="P:methylation"/>
    <property type="evidence" value="ECO:0007669"/>
    <property type="project" value="UniProtKB-KW"/>
</dbReference>
<evidence type="ECO:0000256" key="1">
    <source>
        <dbReference type="ARBA" id="ARBA00022603"/>
    </source>
</evidence>
<evidence type="ECO:0000256" key="2">
    <source>
        <dbReference type="ARBA" id="ARBA00022679"/>
    </source>
</evidence>
<dbReference type="GO" id="GO:0008757">
    <property type="term" value="F:S-adenosylmethionine-dependent methyltransferase activity"/>
    <property type="evidence" value="ECO:0007669"/>
    <property type="project" value="InterPro"/>
</dbReference>
<dbReference type="Pfam" id="PF13649">
    <property type="entry name" value="Methyltransf_25"/>
    <property type="match status" value="1"/>
</dbReference>
<proteinExistence type="predicted"/>
<gene>
    <name evidence="5" type="ORF">MILUP08_45147</name>
</gene>
<dbReference type="CDD" id="cd02440">
    <property type="entry name" value="AdoMet_MTases"/>
    <property type="match status" value="1"/>
</dbReference>
<dbReference type="InterPro" id="IPR029063">
    <property type="entry name" value="SAM-dependent_MTases_sf"/>
</dbReference>
<name>I0L8W9_9ACTN</name>
<evidence type="ECO:0000256" key="3">
    <source>
        <dbReference type="ARBA" id="ARBA00022691"/>
    </source>
</evidence>
<keyword evidence="3" id="KW-0949">S-adenosyl-L-methionine</keyword>
<keyword evidence="6" id="KW-1185">Reference proteome</keyword>
<evidence type="ECO:0000313" key="5">
    <source>
        <dbReference type="EMBL" id="CCH20266.1"/>
    </source>
</evidence>
<dbReference type="STRING" id="1150864.MILUP08_45147"/>
<dbReference type="AlphaFoldDB" id="I0L8W9"/>
<keyword evidence="2 5" id="KW-0808">Transferase</keyword>
<feature type="domain" description="Methyltransferase" evidence="4">
    <location>
        <begin position="38"/>
        <end position="134"/>
    </location>
</feature>
<dbReference type="Proteomes" id="UP000003448">
    <property type="component" value="Unassembled WGS sequence"/>
</dbReference>
<evidence type="ECO:0000313" key="6">
    <source>
        <dbReference type="Proteomes" id="UP000003448"/>
    </source>
</evidence>
<keyword evidence="1 5" id="KW-0489">Methyltransferase</keyword>
<dbReference type="InterPro" id="IPR041698">
    <property type="entry name" value="Methyltransf_25"/>
</dbReference>
<organism evidence="5 6">
    <name type="scientific">Micromonospora lupini str. Lupac 08</name>
    <dbReference type="NCBI Taxonomy" id="1150864"/>
    <lineage>
        <taxon>Bacteria</taxon>
        <taxon>Bacillati</taxon>
        <taxon>Actinomycetota</taxon>
        <taxon>Actinomycetes</taxon>
        <taxon>Micromonosporales</taxon>
        <taxon>Micromonosporaceae</taxon>
        <taxon>Micromonospora</taxon>
    </lineage>
</organism>